<proteinExistence type="predicted"/>
<name>A0A8S5M9X2_9CAUD</name>
<organism evidence="1">
    <name type="scientific">Siphoviridae sp. ctv4j104</name>
    <dbReference type="NCBI Taxonomy" id="2826510"/>
    <lineage>
        <taxon>Viruses</taxon>
        <taxon>Duplodnaviria</taxon>
        <taxon>Heunggongvirae</taxon>
        <taxon>Uroviricota</taxon>
        <taxon>Caudoviricetes</taxon>
    </lineage>
</organism>
<dbReference type="EMBL" id="BK014855">
    <property type="protein sequence ID" value="DAD78968.1"/>
    <property type="molecule type" value="Genomic_DNA"/>
</dbReference>
<evidence type="ECO:0000313" key="1">
    <source>
        <dbReference type="EMBL" id="DAD78968.1"/>
    </source>
</evidence>
<accession>A0A8S5M9X2</accession>
<protein>
    <submittedName>
        <fullName evidence="1">Uncharacterized protein</fullName>
    </submittedName>
</protein>
<sequence>MLEVLDSFRATIVCSAAERLKKLDTHYKTETINNM</sequence>
<reference evidence="1" key="1">
    <citation type="journal article" date="2021" name="Proc. Natl. Acad. Sci. U.S.A.">
        <title>A Catalog of Tens of Thousands of Viruses from Human Metagenomes Reveals Hidden Associations with Chronic Diseases.</title>
        <authorList>
            <person name="Tisza M.J."/>
            <person name="Buck C.B."/>
        </authorList>
    </citation>
    <scope>NUCLEOTIDE SEQUENCE</scope>
    <source>
        <strain evidence="1">Ctv4j104</strain>
    </source>
</reference>